<keyword evidence="4 9" id="KW-0418">Kinase</keyword>
<dbReference type="PROSITE" id="PS50011">
    <property type="entry name" value="PROTEIN_KINASE_DOM"/>
    <property type="match status" value="1"/>
</dbReference>
<dbReference type="EMBL" id="JADGJH010000615">
    <property type="protein sequence ID" value="KAJ3125358.1"/>
    <property type="molecule type" value="Genomic_DNA"/>
</dbReference>
<sequence length="407" mass="45538">MLQTGDNETVEGKINQYLILREIGTGAFGKVSLCKSEHDKRYYACKVVNKSKLKKKFRFKGGPTIGPHAVPAIAQNSENDPMNAIRKEIAILKKLSKHPKINALVEVLNDEAEDNLYMCEIIHRDLKPDNLLLTVNRVLQISDFGISHVFNEGEDDRITDKNTTPLFCPPEACQMDGTNVAEIKGFPLDVWSMGATLFCFVHGCCPFEDECLVDLYSKICNNEPAISNTLSTELQTLIHDMLDKNPSTRPTLKKIRANPWVLNYGREPLISEEENCVMENVTEEEIMNAVSPGRKLMDQVKKIFKKVTTKIALKSGLETPSVRTDFSDCVDSISSSQEIPFQSDETLAIPMPQKILGRSDSVLHSGKTSQDIRKVKLTKQLSDFINPKFVTTVSTAKTKSEFLAVPK</sequence>
<keyword evidence="5 6" id="KW-0067">ATP-binding</keyword>
<evidence type="ECO:0000256" key="5">
    <source>
        <dbReference type="ARBA" id="ARBA00022840"/>
    </source>
</evidence>
<dbReference type="GO" id="GO:0005737">
    <property type="term" value="C:cytoplasm"/>
    <property type="evidence" value="ECO:0007669"/>
    <property type="project" value="TreeGrafter"/>
</dbReference>
<evidence type="ECO:0000256" key="7">
    <source>
        <dbReference type="RuleBase" id="RU000304"/>
    </source>
</evidence>
<dbReference type="Proteomes" id="UP001211907">
    <property type="component" value="Unassembled WGS sequence"/>
</dbReference>
<reference evidence="9" key="1">
    <citation type="submission" date="2020-05" db="EMBL/GenBank/DDBJ databases">
        <title>Phylogenomic resolution of chytrid fungi.</title>
        <authorList>
            <person name="Stajich J.E."/>
            <person name="Amses K."/>
            <person name="Simmons R."/>
            <person name="Seto K."/>
            <person name="Myers J."/>
            <person name="Bonds A."/>
            <person name="Quandt C.A."/>
            <person name="Barry K."/>
            <person name="Liu P."/>
            <person name="Grigoriev I."/>
            <person name="Longcore J.E."/>
            <person name="James T.Y."/>
        </authorList>
    </citation>
    <scope>NUCLEOTIDE SEQUENCE</scope>
    <source>
        <strain evidence="9">JEL0513</strain>
    </source>
</reference>
<dbReference type="PANTHER" id="PTHR43895:SF150">
    <property type="entry name" value="SERINE_THREONINE-PROTEIN KINASE STK11"/>
    <property type="match status" value="1"/>
</dbReference>
<dbReference type="PANTHER" id="PTHR43895">
    <property type="entry name" value="CALCIUM/CALMODULIN-DEPENDENT PROTEIN KINASE KINASE-RELATED"/>
    <property type="match status" value="1"/>
</dbReference>
<dbReference type="SUPFAM" id="SSF56112">
    <property type="entry name" value="Protein kinase-like (PK-like)"/>
    <property type="match status" value="1"/>
</dbReference>
<dbReference type="GO" id="GO:0007165">
    <property type="term" value="P:signal transduction"/>
    <property type="evidence" value="ECO:0007669"/>
    <property type="project" value="TreeGrafter"/>
</dbReference>
<evidence type="ECO:0000259" key="8">
    <source>
        <dbReference type="PROSITE" id="PS50011"/>
    </source>
</evidence>
<dbReference type="GO" id="GO:0005524">
    <property type="term" value="F:ATP binding"/>
    <property type="evidence" value="ECO:0007669"/>
    <property type="project" value="UniProtKB-UniRule"/>
</dbReference>
<name>A0AAD5XIP3_9FUNG</name>
<feature type="domain" description="Protein kinase" evidence="8">
    <location>
        <begin position="17"/>
        <end position="261"/>
    </location>
</feature>
<evidence type="ECO:0000313" key="10">
    <source>
        <dbReference type="Proteomes" id="UP001211907"/>
    </source>
</evidence>
<evidence type="ECO:0000256" key="4">
    <source>
        <dbReference type="ARBA" id="ARBA00022777"/>
    </source>
</evidence>
<gene>
    <name evidence="9" type="primary">CAMKK1</name>
    <name evidence="9" type="ORF">HK100_010854</name>
</gene>
<dbReference type="InterPro" id="IPR000719">
    <property type="entry name" value="Prot_kinase_dom"/>
</dbReference>
<protein>
    <submittedName>
        <fullName evidence="9">Calcium/calmodulin-dependent protein kinase kinase 1</fullName>
    </submittedName>
</protein>
<evidence type="ECO:0000256" key="1">
    <source>
        <dbReference type="ARBA" id="ARBA00022527"/>
    </source>
</evidence>
<evidence type="ECO:0000256" key="3">
    <source>
        <dbReference type="ARBA" id="ARBA00022741"/>
    </source>
</evidence>
<dbReference type="InterPro" id="IPR017441">
    <property type="entry name" value="Protein_kinase_ATP_BS"/>
</dbReference>
<organism evidence="9 10">
    <name type="scientific">Physocladia obscura</name>
    <dbReference type="NCBI Taxonomy" id="109957"/>
    <lineage>
        <taxon>Eukaryota</taxon>
        <taxon>Fungi</taxon>
        <taxon>Fungi incertae sedis</taxon>
        <taxon>Chytridiomycota</taxon>
        <taxon>Chytridiomycota incertae sedis</taxon>
        <taxon>Chytridiomycetes</taxon>
        <taxon>Chytridiales</taxon>
        <taxon>Chytriomycetaceae</taxon>
        <taxon>Physocladia</taxon>
    </lineage>
</organism>
<dbReference type="InterPro" id="IPR008271">
    <property type="entry name" value="Ser/Thr_kinase_AS"/>
</dbReference>
<dbReference type="GO" id="GO:0004674">
    <property type="term" value="F:protein serine/threonine kinase activity"/>
    <property type="evidence" value="ECO:0007669"/>
    <property type="project" value="UniProtKB-KW"/>
</dbReference>
<dbReference type="PROSITE" id="PS00108">
    <property type="entry name" value="PROTEIN_KINASE_ST"/>
    <property type="match status" value="1"/>
</dbReference>
<dbReference type="Gene3D" id="1.10.510.10">
    <property type="entry name" value="Transferase(Phosphotransferase) domain 1"/>
    <property type="match status" value="1"/>
</dbReference>
<keyword evidence="10" id="KW-1185">Reference proteome</keyword>
<dbReference type="InterPro" id="IPR011009">
    <property type="entry name" value="Kinase-like_dom_sf"/>
</dbReference>
<comment type="caution">
    <text evidence="9">The sequence shown here is derived from an EMBL/GenBank/DDBJ whole genome shotgun (WGS) entry which is preliminary data.</text>
</comment>
<evidence type="ECO:0000256" key="6">
    <source>
        <dbReference type="PROSITE-ProRule" id="PRU10141"/>
    </source>
</evidence>
<comment type="similarity">
    <text evidence="7">Belongs to the protein kinase superfamily.</text>
</comment>
<dbReference type="CDD" id="cd14008">
    <property type="entry name" value="STKc_LKB1_CaMKK"/>
    <property type="match status" value="1"/>
</dbReference>
<proteinExistence type="inferred from homology"/>
<keyword evidence="1 7" id="KW-0723">Serine/threonine-protein kinase</keyword>
<dbReference type="Pfam" id="PF00069">
    <property type="entry name" value="Pkinase"/>
    <property type="match status" value="1"/>
</dbReference>
<evidence type="ECO:0000256" key="2">
    <source>
        <dbReference type="ARBA" id="ARBA00022679"/>
    </source>
</evidence>
<feature type="binding site" evidence="6">
    <location>
        <position position="46"/>
    </location>
    <ligand>
        <name>ATP</name>
        <dbReference type="ChEBI" id="CHEBI:30616"/>
    </ligand>
</feature>
<keyword evidence="3 6" id="KW-0547">Nucleotide-binding</keyword>
<dbReference type="SMART" id="SM00220">
    <property type="entry name" value="S_TKc"/>
    <property type="match status" value="1"/>
</dbReference>
<keyword evidence="2" id="KW-0808">Transferase</keyword>
<dbReference type="Gene3D" id="3.30.200.20">
    <property type="entry name" value="Phosphorylase Kinase, domain 1"/>
    <property type="match status" value="1"/>
</dbReference>
<evidence type="ECO:0000313" key="9">
    <source>
        <dbReference type="EMBL" id="KAJ3125358.1"/>
    </source>
</evidence>
<accession>A0AAD5XIP3</accession>
<dbReference type="AlphaFoldDB" id="A0AAD5XIP3"/>
<dbReference type="PROSITE" id="PS00107">
    <property type="entry name" value="PROTEIN_KINASE_ATP"/>
    <property type="match status" value="1"/>
</dbReference>